<dbReference type="InterPro" id="IPR007607">
    <property type="entry name" value="BacA/B"/>
</dbReference>
<keyword evidence="3" id="KW-1185">Reference proteome</keyword>
<reference evidence="2 3" key="1">
    <citation type="submission" date="2018-01" db="EMBL/GenBank/DDBJ databases">
        <title>Complete genome sequence of Bacteriovorax stolpii DSM12778.</title>
        <authorList>
            <person name="Tang B."/>
            <person name="Chang J."/>
        </authorList>
    </citation>
    <scope>NUCLEOTIDE SEQUENCE [LARGE SCALE GENOMIC DNA]</scope>
    <source>
        <strain evidence="2 3">DSM 12778</strain>
    </source>
</reference>
<dbReference type="AlphaFoldDB" id="A0A2K9NXA4"/>
<dbReference type="RefSeq" id="WP_102245420.1">
    <property type="nucleotide sequence ID" value="NZ_CP025704.1"/>
</dbReference>
<proteinExistence type="inferred from homology"/>
<evidence type="ECO:0000313" key="3">
    <source>
        <dbReference type="Proteomes" id="UP000235584"/>
    </source>
</evidence>
<organism evidence="2 3">
    <name type="scientific">Bacteriovorax stolpii</name>
    <name type="common">Bdellovibrio stolpii</name>
    <dbReference type="NCBI Taxonomy" id="960"/>
    <lineage>
        <taxon>Bacteria</taxon>
        <taxon>Pseudomonadati</taxon>
        <taxon>Bdellovibrionota</taxon>
        <taxon>Bacteriovoracia</taxon>
        <taxon>Bacteriovoracales</taxon>
        <taxon>Bacteriovoracaceae</taxon>
        <taxon>Bacteriovorax</taxon>
    </lineage>
</organism>
<dbReference type="PANTHER" id="PTHR35024">
    <property type="entry name" value="HYPOTHETICAL CYTOSOLIC PROTEIN"/>
    <property type="match status" value="1"/>
</dbReference>
<evidence type="ECO:0000313" key="2">
    <source>
        <dbReference type="EMBL" id="AUO00133.1"/>
    </source>
</evidence>
<evidence type="ECO:0000256" key="1">
    <source>
        <dbReference type="ARBA" id="ARBA00044755"/>
    </source>
</evidence>
<name>A0A2K9NXA4_BACTC</name>
<dbReference type="Proteomes" id="UP000235584">
    <property type="component" value="Chromosome"/>
</dbReference>
<dbReference type="Pfam" id="PF04519">
    <property type="entry name" value="Bactofilin"/>
    <property type="match status" value="1"/>
</dbReference>
<gene>
    <name evidence="2" type="ORF">C0V70_18875</name>
</gene>
<dbReference type="EMBL" id="CP025704">
    <property type="protein sequence ID" value="AUO00133.1"/>
    <property type="molecule type" value="Genomic_DNA"/>
</dbReference>
<dbReference type="KEGG" id="bsto:C0V70_18875"/>
<sequence length="116" mass="12404">MERRRGEVSAIIEEGCKFEGNLSFNGTARIAGIVNGSVFSNDTVVISEGAVINADINANIIIIAGSVKGNIKASSRVEILKPARFEGIITTPSLIVEEGVIFHGTTKMRDKKNTQT</sequence>
<dbReference type="OrthoDB" id="5294260at2"/>
<dbReference type="PANTHER" id="PTHR35024:SF4">
    <property type="entry name" value="POLYMER-FORMING CYTOSKELETAL PROTEIN"/>
    <property type="match status" value="1"/>
</dbReference>
<protein>
    <submittedName>
        <fullName evidence="2">Uncharacterized protein</fullName>
    </submittedName>
</protein>
<comment type="similarity">
    <text evidence="1">Belongs to the bactofilin family.</text>
</comment>
<accession>A0A2K9NXA4</accession>